<dbReference type="KEGG" id="sna:Snas_6026"/>
<evidence type="ECO:0000313" key="3">
    <source>
        <dbReference type="Proteomes" id="UP000000844"/>
    </source>
</evidence>
<dbReference type="RefSeq" id="WP_013021222.1">
    <property type="nucleotide sequence ID" value="NC_013947.1"/>
</dbReference>
<feature type="transmembrane region" description="Helical" evidence="1">
    <location>
        <begin position="94"/>
        <end position="116"/>
    </location>
</feature>
<accession>D3Q171</accession>
<feature type="transmembrane region" description="Helical" evidence="1">
    <location>
        <begin position="157"/>
        <end position="176"/>
    </location>
</feature>
<dbReference type="HOGENOM" id="CLU_1460438_0_0_11"/>
<organism evidence="2 3">
    <name type="scientific">Stackebrandtia nassauensis (strain DSM 44728 / CIP 108903 / NRRL B-16338 / NBRC 102104 / LLR-40K-21)</name>
    <dbReference type="NCBI Taxonomy" id="446470"/>
    <lineage>
        <taxon>Bacteria</taxon>
        <taxon>Bacillati</taxon>
        <taxon>Actinomycetota</taxon>
        <taxon>Actinomycetes</taxon>
        <taxon>Glycomycetales</taxon>
        <taxon>Glycomycetaceae</taxon>
        <taxon>Stackebrandtia</taxon>
    </lineage>
</organism>
<feature type="transmembrane region" description="Helical" evidence="1">
    <location>
        <begin position="63"/>
        <end position="82"/>
    </location>
</feature>
<dbReference type="OrthoDB" id="5188995at2"/>
<keyword evidence="3" id="KW-1185">Reference proteome</keyword>
<evidence type="ECO:0000313" key="2">
    <source>
        <dbReference type="EMBL" id="ADD45651.1"/>
    </source>
</evidence>
<sequence>MRRPATVTIAAVLQLLLAATFTVSVVTALLYGPAAQKAAESEMERQGLPKDALSGESLRFDEGWAGTVPATVIVLILVGLAVGNLRGKRSGRVLTWVLQPLLLVAGAVLVSGQVFLVRGIEAAFAGSGNPALADVDVPALVEAARSAFPAWYPVETWAKFVLVTLGSAVTIVLLALPRSRAFTRR</sequence>
<keyword evidence="1" id="KW-1133">Transmembrane helix</keyword>
<reference evidence="2 3" key="1">
    <citation type="journal article" date="2009" name="Stand. Genomic Sci.">
        <title>Complete genome sequence of Stackebrandtia nassauensis type strain (LLR-40K-21).</title>
        <authorList>
            <person name="Munk C."/>
            <person name="Lapidus A."/>
            <person name="Copeland A."/>
            <person name="Jando M."/>
            <person name="Mayilraj S."/>
            <person name="Glavina Del Rio T."/>
            <person name="Nolan M."/>
            <person name="Chen F."/>
            <person name="Lucas S."/>
            <person name="Tice H."/>
            <person name="Cheng J.F."/>
            <person name="Han C."/>
            <person name="Detter J.C."/>
            <person name="Bruce D."/>
            <person name="Goodwin L."/>
            <person name="Chain P."/>
            <person name="Pitluck S."/>
            <person name="Goker M."/>
            <person name="Ovchinikova G."/>
            <person name="Pati A."/>
            <person name="Ivanova N."/>
            <person name="Mavromatis K."/>
            <person name="Chen A."/>
            <person name="Palaniappan K."/>
            <person name="Land M."/>
            <person name="Hauser L."/>
            <person name="Chang Y.J."/>
            <person name="Jeffries C.D."/>
            <person name="Bristow J."/>
            <person name="Eisen J.A."/>
            <person name="Markowitz V."/>
            <person name="Hugenholtz P."/>
            <person name="Kyrpides N.C."/>
            <person name="Klenk H.P."/>
        </authorList>
    </citation>
    <scope>NUCLEOTIDE SEQUENCE [LARGE SCALE GENOMIC DNA]</scope>
    <source>
        <strain evidence="3">DSM 44728 / CIP 108903 / NRRL B-16338 / NBRC 102104 / LLR-40K-21</strain>
    </source>
</reference>
<keyword evidence="1" id="KW-0472">Membrane</keyword>
<dbReference type="AlphaFoldDB" id="D3Q171"/>
<dbReference type="EMBL" id="CP001778">
    <property type="protein sequence ID" value="ADD45651.1"/>
    <property type="molecule type" value="Genomic_DNA"/>
</dbReference>
<keyword evidence="1" id="KW-0812">Transmembrane</keyword>
<name>D3Q171_STANL</name>
<dbReference type="STRING" id="446470.Snas_6026"/>
<evidence type="ECO:0000256" key="1">
    <source>
        <dbReference type="SAM" id="Phobius"/>
    </source>
</evidence>
<dbReference type="Proteomes" id="UP000000844">
    <property type="component" value="Chromosome"/>
</dbReference>
<dbReference type="eggNOG" id="ENOG50318S9">
    <property type="taxonomic scope" value="Bacteria"/>
</dbReference>
<gene>
    <name evidence="2" type="ordered locus">Snas_6026</name>
</gene>
<protein>
    <submittedName>
        <fullName evidence="2">Uncharacterized protein</fullName>
    </submittedName>
</protein>
<proteinExistence type="predicted"/>